<evidence type="ECO:0000313" key="4">
    <source>
        <dbReference type="Proteomes" id="UP000195521"/>
    </source>
</evidence>
<name>A0A1Y1JAD2_PLAGO</name>
<comment type="caution">
    <text evidence="3">The sequence shown here is derived from an EMBL/GenBank/DDBJ whole genome shotgun (WGS) entry which is preliminary data.</text>
</comment>
<dbReference type="Proteomes" id="UP000195521">
    <property type="component" value="Unassembled WGS sequence"/>
</dbReference>
<keyword evidence="2" id="KW-1133">Transmembrane helix</keyword>
<reference evidence="4" key="1">
    <citation type="submission" date="2017-04" db="EMBL/GenBank/DDBJ databases">
        <title>Plasmodium gonderi genome.</title>
        <authorList>
            <person name="Arisue N."/>
            <person name="Honma H."/>
            <person name="Kawai S."/>
            <person name="Tougan T."/>
            <person name="Tanabe K."/>
            <person name="Horii T."/>
        </authorList>
    </citation>
    <scope>NUCLEOTIDE SEQUENCE [LARGE SCALE GENOMIC DNA]</scope>
    <source>
        <strain evidence="4">ATCC 30045</strain>
    </source>
</reference>
<keyword evidence="4" id="KW-1185">Reference proteome</keyword>
<dbReference type="OrthoDB" id="371339at2759"/>
<feature type="transmembrane region" description="Helical" evidence="2">
    <location>
        <begin position="630"/>
        <end position="650"/>
    </location>
</feature>
<keyword evidence="2" id="KW-0812">Transmembrane</keyword>
<feature type="region of interest" description="Disordered" evidence="1">
    <location>
        <begin position="576"/>
        <end position="603"/>
    </location>
</feature>
<sequence>MEKTHFTYVLRNQIQDIFENYNASNMVDEEKISKNRNDDKEIQDLRNNDKFVNTHLYVDRKHAEVDYWRVRKKIDEQCEKELRDEKWNNKRREKNLEYESESIFVDDGKTLVVENYTSLIYENCEDKMNILLINKNIVEGRIEMQIKGKKDIFTLPCKLWGNVLSSFLPQLERGVYDIFFFINKEMMMIKLLTTGMDNLCKNVKCLTLHVIEISNFGHVSYGRKDRLPHYNIRVKNNVYTNKELLKLYNVLYKKYNHISSYEQNRNGRIRVGENYKLETDSDSQFYDLLASYKNAYSNQTLSSTGKGKKKKNLNLNNINFVSSLNFEQNVEQSRIPILYKKLLYDQCDYQNKKTIMHFHTKVVQIEPTGGFCTHIFTQNELQGDYSIFAFNLVPTFLGNVNIWCREAFPVKSMKKEKKNYLSSLLIFRCDNTSCSDMRFWKYVKTIKCEKNDIAKYFYINKRDGVITDMVQCPVPPELINNKNIFKKYSQGIKISEQVSIFFERWDDDVLPIRTFIRTKVDDKLYYTKIKELTDSIKKERENILSFDDFCEKNQEELTPRQKTNLHAKQNFIKSVETEKNENRENLEKNSSLPQNDNQMKGITGKGQKCPTIEYLHNNFVSFVIILNGKIYHSVIPISNFLLLFVVNYWMHFVDSSQ</sequence>
<dbReference type="RefSeq" id="XP_028542060.1">
    <property type="nucleotide sequence ID" value="XM_028686259.1"/>
</dbReference>
<dbReference type="AlphaFoldDB" id="A0A1Y1JAD2"/>
<dbReference type="EMBL" id="BDQF01000004">
    <property type="protein sequence ID" value="GAW79471.1"/>
    <property type="molecule type" value="Genomic_DNA"/>
</dbReference>
<proteinExistence type="predicted"/>
<organism evidence="3 4">
    <name type="scientific">Plasmodium gonderi</name>
    <dbReference type="NCBI Taxonomy" id="77519"/>
    <lineage>
        <taxon>Eukaryota</taxon>
        <taxon>Sar</taxon>
        <taxon>Alveolata</taxon>
        <taxon>Apicomplexa</taxon>
        <taxon>Aconoidasida</taxon>
        <taxon>Haemosporida</taxon>
        <taxon>Plasmodiidae</taxon>
        <taxon>Plasmodium</taxon>
        <taxon>Plasmodium (Plasmodium)</taxon>
    </lineage>
</organism>
<evidence type="ECO:0000256" key="1">
    <source>
        <dbReference type="SAM" id="MobiDB-lite"/>
    </source>
</evidence>
<evidence type="ECO:0000256" key="2">
    <source>
        <dbReference type="SAM" id="Phobius"/>
    </source>
</evidence>
<dbReference type="OMA" id="VIYENCE"/>
<keyword evidence="2" id="KW-0472">Membrane</keyword>
<accession>A0A1Y1JAD2</accession>
<gene>
    <name evidence="3" type="ORF">PGO_040710</name>
</gene>
<protein>
    <submittedName>
        <fullName evidence="3">Uncharacterized protein</fullName>
    </submittedName>
</protein>
<evidence type="ECO:0000313" key="3">
    <source>
        <dbReference type="EMBL" id="GAW79471.1"/>
    </source>
</evidence>
<dbReference type="GeneID" id="39746182"/>
<feature type="compositionally biased region" description="Basic and acidic residues" evidence="1">
    <location>
        <begin position="576"/>
        <end position="587"/>
    </location>
</feature>